<dbReference type="AlphaFoldDB" id="A0A8J6FNJ8"/>
<comment type="caution">
    <text evidence="1">The sequence shown here is derived from an EMBL/GenBank/DDBJ whole genome shotgun (WGS) entry which is preliminary data.</text>
</comment>
<evidence type="ECO:0000313" key="2">
    <source>
        <dbReference type="Proteomes" id="UP000770717"/>
    </source>
</evidence>
<proteinExistence type="predicted"/>
<evidence type="ECO:0000313" key="1">
    <source>
        <dbReference type="EMBL" id="KAG9491141.1"/>
    </source>
</evidence>
<gene>
    <name evidence="1" type="ORF">GDO78_006485</name>
</gene>
<reference evidence="1" key="1">
    <citation type="thesis" date="2020" institute="ProQuest LLC" country="789 East Eisenhower Parkway, Ann Arbor, MI, USA">
        <title>Comparative Genomics and Chromosome Evolution.</title>
        <authorList>
            <person name="Mudd A.B."/>
        </authorList>
    </citation>
    <scope>NUCLEOTIDE SEQUENCE</scope>
    <source>
        <strain evidence="1">HN-11 Male</strain>
        <tissue evidence="1">Kidney and liver</tissue>
    </source>
</reference>
<accession>A0A8J6FNJ8</accession>
<sequence length="100" mass="11493">MKCQFTLYGIGSLCRSQKVYVKCTKDSAPCSDCSPIRGGHELGGFFFPPTRYTSFKSQDGNVAVMWLTQSKNEGCSCYLQPVENSKSWWTWRTWTFPNIW</sequence>
<protein>
    <submittedName>
        <fullName evidence="1">Uncharacterized protein</fullName>
    </submittedName>
</protein>
<dbReference type="Proteomes" id="UP000770717">
    <property type="component" value="Unassembled WGS sequence"/>
</dbReference>
<keyword evidence="2" id="KW-1185">Reference proteome</keyword>
<dbReference type="EMBL" id="WNTK01000002">
    <property type="protein sequence ID" value="KAG9491141.1"/>
    <property type="molecule type" value="Genomic_DNA"/>
</dbReference>
<organism evidence="1 2">
    <name type="scientific">Eleutherodactylus coqui</name>
    <name type="common">Puerto Rican coqui</name>
    <dbReference type="NCBI Taxonomy" id="57060"/>
    <lineage>
        <taxon>Eukaryota</taxon>
        <taxon>Metazoa</taxon>
        <taxon>Chordata</taxon>
        <taxon>Craniata</taxon>
        <taxon>Vertebrata</taxon>
        <taxon>Euteleostomi</taxon>
        <taxon>Amphibia</taxon>
        <taxon>Batrachia</taxon>
        <taxon>Anura</taxon>
        <taxon>Neobatrachia</taxon>
        <taxon>Hyloidea</taxon>
        <taxon>Eleutherodactylidae</taxon>
        <taxon>Eleutherodactylinae</taxon>
        <taxon>Eleutherodactylus</taxon>
        <taxon>Eleutherodactylus</taxon>
    </lineage>
</organism>
<name>A0A8J6FNJ8_ELECQ</name>